<evidence type="ECO:0000313" key="1">
    <source>
        <dbReference type="EMBL" id="MBC8627048.1"/>
    </source>
</evidence>
<evidence type="ECO:0000313" key="2">
    <source>
        <dbReference type="Proteomes" id="UP000661649"/>
    </source>
</evidence>
<dbReference type="SUPFAM" id="SSF51219">
    <property type="entry name" value="TRAP-like"/>
    <property type="match status" value="1"/>
</dbReference>
<dbReference type="Pfam" id="PF01987">
    <property type="entry name" value="AIM24"/>
    <property type="match status" value="1"/>
</dbReference>
<dbReference type="EMBL" id="JACRTP010000001">
    <property type="protein sequence ID" value="MBC8627048.1"/>
    <property type="molecule type" value="Genomic_DNA"/>
</dbReference>
<proteinExistence type="predicted"/>
<reference evidence="1 2" key="1">
    <citation type="submission" date="2020-08" db="EMBL/GenBank/DDBJ databases">
        <title>Genome public.</title>
        <authorList>
            <person name="Liu C."/>
            <person name="Sun Q."/>
        </authorList>
    </citation>
    <scope>NUCLEOTIDE SEQUENCE [LARGE SCALE GENOMIC DNA]</scope>
    <source>
        <strain evidence="1 2">3_YM_SP_D4_24.mj</strain>
    </source>
</reference>
<dbReference type="PANTHER" id="PTHR38074">
    <property type="entry name" value="ALTERED INHERITANCE OF MITOCHONDRIA PROTEIN 24, MITOCHONDRIAL"/>
    <property type="match status" value="1"/>
</dbReference>
<dbReference type="InterPro" id="IPR016031">
    <property type="entry name" value="Trp_RNA-bd_attenuator-like_dom"/>
</dbReference>
<comment type="caution">
    <text evidence="1">The sequence shown here is derived from an EMBL/GenBank/DDBJ whole genome shotgun (WGS) entry which is preliminary data.</text>
</comment>
<dbReference type="Proteomes" id="UP000661649">
    <property type="component" value="Unassembled WGS sequence"/>
</dbReference>
<organism evidence="1 2">
    <name type="scientific">Blautia stercoris</name>
    <dbReference type="NCBI Taxonomy" id="871664"/>
    <lineage>
        <taxon>Bacteria</taxon>
        <taxon>Bacillati</taxon>
        <taxon>Bacillota</taxon>
        <taxon>Clostridia</taxon>
        <taxon>Lachnospirales</taxon>
        <taxon>Lachnospiraceae</taxon>
        <taxon>Blautia</taxon>
    </lineage>
</organism>
<accession>A0ABR7P6T8</accession>
<keyword evidence="2" id="KW-1185">Reference proteome</keyword>
<dbReference type="InterPro" id="IPR036983">
    <property type="entry name" value="AIM24_sf"/>
</dbReference>
<gene>
    <name evidence="1" type="ORF">H8712_00145</name>
</gene>
<name>A0ABR7P6T8_9FIRM</name>
<dbReference type="Gene3D" id="3.60.160.10">
    <property type="entry name" value="Mitochondrial biogenesis AIM24"/>
    <property type="match status" value="1"/>
</dbReference>
<dbReference type="InterPro" id="IPR002838">
    <property type="entry name" value="AIM24"/>
</dbReference>
<sequence>MLTFETVNELSLKVTCSGSDTLFVKAGAFIAGDNPGNKNYRFEKVLLGPQQSLAQAAFGSLMRRATGENFPLMKVTMNGDSVTYYADKGQHVVIYQLAPGEVVSVESENILAFTPDCNYQVRFIGSGIFSQKGLATSTLTGKGPNAYVALLCNGNPIVLSNINSNSTLCVDPDAVICWFSQRGYCDPQIKTDLSWKNFIGQASGESYSYEWNSHQPVTVLVQPNERIGGIRVGID</sequence>
<protein>
    <submittedName>
        <fullName evidence="1">AIM24 family protein</fullName>
    </submittedName>
</protein>
<dbReference type="PANTHER" id="PTHR38074:SF1">
    <property type="entry name" value="ALTERED INHERITANCE OF MITOCHONDRIA PROTEIN 24, MITOCHONDRIAL"/>
    <property type="match status" value="1"/>
</dbReference>
<dbReference type="RefSeq" id="WP_187557980.1">
    <property type="nucleotide sequence ID" value="NZ_JACRTP010000001.1"/>
</dbReference>